<dbReference type="GO" id="GO:0020037">
    <property type="term" value="F:heme binding"/>
    <property type="evidence" value="ECO:0007669"/>
    <property type="project" value="InterPro"/>
</dbReference>
<evidence type="ECO:0000313" key="8">
    <source>
        <dbReference type="EMBL" id="ADG67787.1"/>
    </source>
</evidence>
<dbReference type="GO" id="GO:0009055">
    <property type="term" value="F:electron transfer activity"/>
    <property type="evidence" value="ECO:0007669"/>
    <property type="project" value="InterPro"/>
</dbReference>
<feature type="signal peptide" evidence="5">
    <location>
        <begin position="1"/>
        <end position="23"/>
    </location>
</feature>
<dbReference type="eggNOG" id="COG1413">
    <property type="taxonomic scope" value="Bacteria"/>
</dbReference>
<dbReference type="InterPro" id="IPR029010">
    <property type="entry name" value="ThuA-like"/>
</dbReference>
<dbReference type="Pfam" id="PF23500">
    <property type="entry name" value="DUF7133"/>
    <property type="match status" value="1"/>
</dbReference>
<keyword evidence="2 4" id="KW-0479">Metal-binding</keyword>
<dbReference type="SUPFAM" id="SSF46626">
    <property type="entry name" value="Cytochrome c"/>
    <property type="match status" value="1"/>
</dbReference>
<dbReference type="SUPFAM" id="SSF52317">
    <property type="entry name" value="Class I glutamine amidotransferase-like"/>
    <property type="match status" value="1"/>
</dbReference>
<evidence type="ECO:0000259" key="7">
    <source>
        <dbReference type="PROSITE" id="PS51007"/>
    </source>
</evidence>
<evidence type="ECO:0000313" key="9">
    <source>
        <dbReference type="Proteomes" id="UP000002220"/>
    </source>
</evidence>
<gene>
    <name evidence="8" type="ordered locus">Plim_1957</name>
</gene>
<dbReference type="eggNOG" id="COG3828">
    <property type="taxonomic scope" value="Bacteria"/>
</dbReference>
<dbReference type="InterPro" id="IPR016024">
    <property type="entry name" value="ARM-type_fold"/>
</dbReference>
<proteinExistence type="predicted"/>
<dbReference type="SUPFAM" id="SSF50952">
    <property type="entry name" value="Soluble quinoprotein glucose dehydrogenase"/>
    <property type="match status" value="1"/>
</dbReference>
<dbReference type="InterPro" id="IPR008979">
    <property type="entry name" value="Galactose-bd-like_sf"/>
</dbReference>
<dbReference type="InterPro" id="IPR011041">
    <property type="entry name" value="Quinoprot_gluc/sorb_DH_b-prop"/>
</dbReference>
<dbReference type="STRING" id="521674.Plim_1957"/>
<dbReference type="eggNOG" id="COG3474">
    <property type="taxonomic scope" value="Bacteria"/>
</dbReference>
<evidence type="ECO:0000256" key="5">
    <source>
        <dbReference type="SAM" id="SignalP"/>
    </source>
</evidence>
<dbReference type="CAZy" id="CBM32">
    <property type="family name" value="Carbohydrate-Binding Module Family 32"/>
</dbReference>
<dbReference type="Gene3D" id="3.40.50.880">
    <property type="match status" value="1"/>
</dbReference>
<evidence type="ECO:0000256" key="1">
    <source>
        <dbReference type="ARBA" id="ARBA00022617"/>
    </source>
</evidence>
<dbReference type="HOGENOM" id="CLU_262379_0_0_0"/>
<dbReference type="Gene3D" id="1.25.10.10">
    <property type="entry name" value="Leucine-rich Repeat Variant"/>
    <property type="match status" value="1"/>
</dbReference>
<dbReference type="InterPro" id="IPR013427">
    <property type="entry name" value="Haem-bd_dom_put"/>
</dbReference>
<evidence type="ECO:0000256" key="3">
    <source>
        <dbReference type="ARBA" id="ARBA00023004"/>
    </source>
</evidence>
<dbReference type="InterPro" id="IPR011042">
    <property type="entry name" value="6-blade_b-propeller_TolB-like"/>
</dbReference>
<evidence type="ECO:0000256" key="2">
    <source>
        <dbReference type="ARBA" id="ARBA00022723"/>
    </source>
</evidence>
<dbReference type="NCBIfam" id="TIGR02603">
    <property type="entry name" value="CxxCH_TIGR02603"/>
    <property type="match status" value="1"/>
</dbReference>
<name>D5SXV0_PLAL2</name>
<feature type="domain" description="F5/8 type C" evidence="6">
    <location>
        <begin position="280"/>
        <end position="419"/>
    </location>
</feature>
<dbReference type="Pfam" id="PF00034">
    <property type="entry name" value="Cytochrom_C"/>
    <property type="match status" value="1"/>
</dbReference>
<dbReference type="Gene3D" id="2.60.120.260">
    <property type="entry name" value="Galactose-binding domain-like"/>
    <property type="match status" value="1"/>
</dbReference>
<keyword evidence="1 4" id="KW-0349">Heme</keyword>
<organism evidence="8 9">
    <name type="scientific">Planctopirus limnophila (strain ATCC 43296 / DSM 3776 / IFAM 1008 / Mu 290)</name>
    <name type="common">Planctomyces limnophilus</name>
    <dbReference type="NCBI Taxonomy" id="521674"/>
    <lineage>
        <taxon>Bacteria</taxon>
        <taxon>Pseudomonadati</taxon>
        <taxon>Planctomycetota</taxon>
        <taxon>Planctomycetia</taxon>
        <taxon>Planctomycetales</taxon>
        <taxon>Planctomycetaceae</taxon>
        <taxon>Planctopirus</taxon>
    </lineage>
</organism>
<dbReference type="Pfam" id="PF06283">
    <property type="entry name" value="ThuA"/>
    <property type="match status" value="1"/>
</dbReference>
<sequence precursor="true">MNNVMRKTFCWALSILIVAMALDANQYQTSRGCALAEEIPPTTAPKAAKTLKALLVTGGCCHDYQRQKKILTEGISARANVQWEIVHQGGSSTNAKIPLYENPDWAKGFDVVVHNECFADIPDASWTQKILAPHKAGLPAVVIHCAMHCYRDKTDEWFKFLGVTSHGHGAHYAFEVVNAVPEHPIMKGFGNKWMTPKGELYNIAKIGETTTPLAYGKSSAKKDECVIWVNEYGDKKTRVFGTTVGHYAEEMQDPVFLNYVTRGLLWSADKLNDDYLISQASPRVIKVPENLALGKTATASGSQAERDPKFAVDGDEETRWCAPNGGSDYTWQVDLGEPKSIAGIRIVWESPEGGYKFRVETSVDGKVWAPLIDQSQKAVLGSDASYQVTEDQVRHVRLVYLGSTHGGWGSFWEFEVHSGKMIEQTVDAVIDLKPKAVSGDPLLSGVKVPPSFEATIFAAPPEISYPTCLTTSPDGLVFVGVDLNGSLGAKPQKGKIVRCRDTNGDGKADEFITFCELDSPRGLVWDDGTLYVQHPPFVTAFHDRDGDGKSEKSEVLVDGIGFDLKFRGADHTTNGMQMGIDGYLYIAVGDYGFYEAKTKDGKTLQLHGGGVVRVKPDGTDLEIVSRGQRNIYDVAIDPEMNLLTRDNTNDGGGWNVRLSHVVPFGNYGYPSQFINFPEDRIDCLADFGGGSPCGSVYIDDPALPSPLGRSFYTCDWGRSIIFRHPLTPAGSTFKVEQEPFVHVPRPTDMEIDASGKIYIASWKNGGFDFDKPDVGYVLLLTPRGTQRSEQSLDFSKLSMKELVTLVGHEQGVTRLAAQRELLRRPEASQQVTALKNLALQVGSVPRTGRLAAVFTLGQIDTIEAVKALEEIYAKEDCQEAVLLALGDSPKANQGFVVAGLSSNNPRVVRAALTAIGRQQWTAAAPQLIPVLANDDAVVAHVAKEVLVSLRPIEVIVNALGTNDPQVFAGVIDVAKRLHDPRIVNRLLELVSSGTEQQQQLVRTALCRLHFQEAPWDKKWWGTRPDTTGPYFKPVTWSQSDQIRTALEAALEADSGDTLKHLVKELRRHRVPSPRIVPALLKLAQSDRNFYSQAILLLASTDDRTSPTLDLLSTAALSESNDWATRSAAIRGLMTRLPDPQAAKGLLATFGRTVPSDELPNDQVSLWTEYLQDARHAEIVPLLTERAFDAQAGEQEVAWSVLLSLVEASRTPAAVRDQILATFQRAYASPQYTVQLLKAVARTQAESQAIQVRQFTTNENGAIAAAARFASEKMELDRPVDPNEPLVGTLSMEDVVAGLEKHKGDAKLGARLFKRQGCVACHSVSSKETIKGPLLAGITARYNRAELTESIILPSKKIAQGFETQSFLLTDGRTLSGFVTREGGDDLELRSITGVPTVVQKADIDERTRLELSMMPVDLVSKLTVKDLASLMAYLESIKQ</sequence>
<evidence type="ECO:0000256" key="4">
    <source>
        <dbReference type="PROSITE-ProRule" id="PRU00433"/>
    </source>
</evidence>
<dbReference type="Pfam" id="PF00754">
    <property type="entry name" value="F5_F8_type_C"/>
    <property type="match status" value="1"/>
</dbReference>
<feature type="domain" description="Cytochrome c" evidence="7">
    <location>
        <begin position="1303"/>
        <end position="1438"/>
    </location>
</feature>
<dbReference type="InterPro" id="IPR055557">
    <property type="entry name" value="DUF7133"/>
</dbReference>
<dbReference type="InterPro" id="IPR009056">
    <property type="entry name" value="Cyt_c-like_dom"/>
</dbReference>
<accession>D5SXV0</accession>
<feature type="chain" id="PRO_5003076610" evidence="5">
    <location>
        <begin position="24"/>
        <end position="1439"/>
    </location>
</feature>
<dbReference type="PROSITE" id="PS51007">
    <property type="entry name" value="CYTC"/>
    <property type="match status" value="1"/>
</dbReference>
<dbReference type="InterPro" id="IPR000421">
    <property type="entry name" value="FA58C"/>
</dbReference>
<dbReference type="eggNOG" id="COG2133">
    <property type="taxonomic scope" value="Bacteria"/>
</dbReference>
<dbReference type="GO" id="GO:0046872">
    <property type="term" value="F:metal ion binding"/>
    <property type="evidence" value="ECO:0007669"/>
    <property type="project" value="UniProtKB-KW"/>
</dbReference>
<dbReference type="SUPFAM" id="SSF49785">
    <property type="entry name" value="Galactose-binding domain-like"/>
    <property type="match status" value="1"/>
</dbReference>
<dbReference type="Gene3D" id="2.120.10.30">
    <property type="entry name" value="TolB, C-terminal domain"/>
    <property type="match status" value="1"/>
</dbReference>
<dbReference type="InterPro" id="IPR036909">
    <property type="entry name" value="Cyt_c-like_dom_sf"/>
</dbReference>
<dbReference type="PROSITE" id="PS50022">
    <property type="entry name" value="FA58C_3"/>
    <property type="match status" value="1"/>
</dbReference>
<dbReference type="InterPro" id="IPR011989">
    <property type="entry name" value="ARM-like"/>
</dbReference>
<dbReference type="EMBL" id="CP001744">
    <property type="protein sequence ID" value="ADG67787.1"/>
    <property type="molecule type" value="Genomic_DNA"/>
</dbReference>
<dbReference type="SUPFAM" id="SSF48371">
    <property type="entry name" value="ARM repeat"/>
    <property type="match status" value="1"/>
</dbReference>
<dbReference type="InterPro" id="IPR029062">
    <property type="entry name" value="Class_I_gatase-like"/>
</dbReference>
<dbReference type="Proteomes" id="UP000002220">
    <property type="component" value="Chromosome"/>
</dbReference>
<evidence type="ECO:0000259" key="6">
    <source>
        <dbReference type="PROSITE" id="PS50022"/>
    </source>
</evidence>
<keyword evidence="3 4" id="KW-0408">Iron</keyword>
<protein>
    <submittedName>
        <fullName evidence="8">Heme-binding protein</fullName>
    </submittedName>
</protein>
<dbReference type="PANTHER" id="PTHR33546">
    <property type="entry name" value="LARGE, MULTIFUNCTIONAL SECRETED PROTEIN-RELATED"/>
    <property type="match status" value="1"/>
</dbReference>
<dbReference type="PANTHER" id="PTHR33546:SF1">
    <property type="entry name" value="LARGE, MULTIFUNCTIONAL SECRETED PROTEIN"/>
    <property type="match status" value="1"/>
</dbReference>
<dbReference type="KEGG" id="plm:Plim_1957"/>
<keyword evidence="9" id="KW-1185">Reference proteome</keyword>
<keyword evidence="5" id="KW-0732">Signal</keyword>
<reference evidence="8 9" key="1">
    <citation type="journal article" date="2010" name="Stand. Genomic Sci.">
        <title>Complete genome sequence of Planctomyces limnophilus type strain (Mu 290).</title>
        <authorList>
            <person name="Labutti K."/>
            <person name="Sikorski J."/>
            <person name="Schneider S."/>
            <person name="Nolan M."/>
            <person name="Lucas S."/>
            <person name="Glavina Del Rio T."/>
            <person name="Tice H."/>
            <person name="Cheng J.F."/>
            <person name="Goodwin L."/>
            <person name="Pitluck S."/>
            <person name="Liolios K."/>
            <person name="Ivanova N."/>
            <person name="Mavromatis K."/>
            <person name="Mikhailova N."/>
            <person name="Pati A."/>
            <person name="Chen A."/>
            <person name="Palaniappan K."/>
            <person name="Land M."/>
            <person name="Hauser L."/>
            <person name="Chang Y.J."/>
            <person name="Jeffries C.D."/>
            <person name="Tindall B.J."/>
            <person name="Rohde M."/>
            <person name="Goker M."/>
            <person name="Woyke T."/>
            <person name="Bristow J."/>
            <person name="Eisen J.A."/>
            <person name="Markowitz V."/>
            <person name="Hugenholtz P."/>
            <person name="Kyrpides N.C."/>
            <person name="Klenk H.P."/>
            <person name="Lapidus A."/>
        </authorList>
    </citation>
    <scope>NUCLEOTIDE SEQUENCE [LARGE SCALE GENOMIC DNA]</scope>
    <source>
        <strain evidence="9">ATCC 43296 / DSM 3776 / IFAM 1008 / Mu 290</strain>
    </source>
</reference>
<dbReference type="Gene3D" id="1.10.760.10">
    <property type="entry name" value="Cytochrome c-like domain"/>
    <property type="match status" value="1"/>
</dbReference>